<proteinExistence type="predicted"/>
<feature type="transmembrane region" description="Helical" evidence="1">
    <location>
        <begin position="70"/>
        <end position="94"/>
    </location>
</feature>
<dbReference type="AlphaFoldDB" id="A0A979G4X9"/>
<organism evidence="2 3">
    <name type="scientific">Chitinophaga pinensis (strain ATCC 43595 / DSM 2588 / LMG 13176 / NBRC 15968 / NCIMB 11800 / UQM 2034)</name>
    <dbReference type="NCBI Taxonomy" id="485918"/>
    <lineage>
        <taxon>Bacteria</taxon>
        <taxon>Pseudomonadati</taxon>
        <taxon>Bacteroidota</taxon>
        <taxon>Chitinophagia</taxon>
        <taxon>Chitinophagales</taxon>
        <taxon>Chitinophagaceae</taxon>
        <taxon>Chitinophaga</taxon>
    </lineage>
</organism>
<keyword evidence="1" id="KW-0472">Membrane</keyword>
<feature type="transmembrane region" description="Helical" evidence="1">
    <location>
        <begin position="167"/>
        <end position="190"/>
    </location>
</feature>
<accession>A0A979G4X9</accession>
<sequence length="203" mass="23925">MSRITRILDRIDMSTILSQHLTTFYHYEKRKFHQKRKIPFSDKLLFLILPMFFAIVLCLLGLSFDKDYVNISLTCLSIFIGLLFGLLTMVFSMVQENQKIEIEKIPSEEKRRGIARIDLTQHLFINIGFSISLSLLALIVILLTQLHPVVLIEYINCWKYYDYLKNGYLYATNGVSFFLLIEFLLTLMMIMRRFTILFLTQIS</sequence>
<feature type="transmembrane region" description="Helical" evidence="1">
    <location>
        <begin position="44"/>
        <end position="64"/>
    </location>
</feature>
<gene>
    <name evidence="2" type="ordered locus">Cpin_3511</name>
</gene>
<dbReference type="Proteomes" id="UP000002215">
    <property type="component" value="Chromosome"/>
</dbReference>
<feature type="transmembrane region" description="Helical" evidence="1">
    <location>
        <begin position="123"/>
        <end position="147"/>
    </location>
</feature>
<name>A0A979G4X9_CHIPD</name>
<keyword evidence="1" id="KW-0812">Transmembrane</keyword>
<reference evidence="3" key="1">
    <citation type="submission" date="2009-08" db="EMBL/GenBank/DDBJ databases">
        <title>The complete genome of Chitinophaga pinensis DSM 2588.</title>
        <authorList>
            <consortium name="US DOE Joint Genome Institute (JGI-PGF)"/>
            <person name="Lucas S."/>
            <person name="Copeland A."/>
            <person name="Lapidus A."/>
            <person name="Glavina del Rio T."/>
            <person name="Dalin E."/>
            <person name="Tice H."/>
            <person name="Bruce D."/>
            <person name="Goodwin L."/>
            <person name="Pitluck S."/>
            <person name="Kyrpides N."/>
            <person name="Mavromatis K."/>
            <person name="Ivanova N."/>
            <person name="Mikhailova N."/>
            <person name="Sims D."/>
            <person name="Meinche L."/>
            <person name="Brettin T."/>
            <person name="Detter J.C."/>
            <person name="Han C."/>
            <person name="Larimer F."/>
            <person name="Land M."/>
            <person name="Hauser L."/>
            <person name="Markowitz V."/>
            <person name="Cheng J.-F."/>
            <person name="Hugenholtz P."/>
            <person name="Woyke T."/>
            <person name="Wu D."/>
            <person name="Spring S."/>
            <person name="Klenk H.-P."/>
            <person name="Eisen J.A."/>
        </authorList>
    </citation>
    <scope>NUCLEOTIDE SEQUENCE [LARGE SCALE GENOMIC DNA]</scope>
    <source>
        <strain evidence="3">ATCC 43595 / DSM 2588 / LMG 13176 / NBRC 15968 / NCIMB 11800 / UQM 2034</strain>
    </source>
</reference>
<dbReference type="EMBL" id="CP001699">
    <property type="protein sequence ID" value="ACU60975.1"/>
    <property type="molecule type" value="Genomic_DNA"/>
</dbReference>
<reference evidence="2 3" key="2">
    <citation type="journal article" date="2010" name="Stand. Genomic Sci.">
        <title>Complete genome sequence of Chitinophaga pinensis type strain (UQM 2034).</title>
        <authorList>
            <person name="Glavina Del Rio T."/>
            <person name="Abt B."/>
            <person name="Spring S."/>
            <person name="Lapidus A."/>
            <person name="Nolan M."/>
            <person name="Tice H."/>
            <person name="Copeland A."/>
            <person name="Cheng J.F."/>
            <person name="Chen F."/>
            <person name="Bruce D."/>
            <person name="Goodwin L."/>
            <person name="Pitluck S."/>
            <person name="Ivanova N."/>
            <person name="Mavromatis K."/>
            <person name="Mikhailova N."/>
            <person name="Pati A."/>
            <person name="Chen A."/>
            <person name="Palaniappan K."/>
            <person name="Land M."/>
            <person name="Hauser L."/>
            <person name="Chang Y.J."/>
            <person name="Jeffries C.D."/>
            <person name="Chain P."/>
            <person name="Saunders E."/>
            <person name="Detter J.C."/>
            <person name="Brettin T."/>
            <person name="Rohde M."/>
            <person name="Goker M."/>
            <person name="Bristow J."/>
            <person name="Eisen J.A."/>
            <person name="Markowitz V."/>
            <person name="Hugenholtz P."/>
            <person name="Kyrpides N.C."/>
            <person name="Klenk H.P."/>
            <person name="Lucas S."/>
        </authorList>
    </citation>
    <scope>NUCLEOTIDE SEQUENCE [LARGE SCALE GENOMIC DNA]</scope>
    <source>
        <strain evidence="3">ATCC 43595 / DSM 2588 / LMG 13176 / NBRC 15968 / NCIMB 11800 / UQM 2034</strain>
    </source>
</reference>
<evidence type="ECO:0000313" key="2">
    <source>
        <dbReference type="EMBL" id="ACU60975.1"/>
    </source>
</evidence>
<dbReference type="KEGG" id="cpi:Cpin_3511"/>
<protein>
    <submittedName>
        <fullName evidence="2">Uncharacterized protein</fullName>
    </submittedName>
</protein>
<evidence type="ECO:0000256" key="1">
    <source>
        <dbReference type="SAM" id="Phobius"/>
    </source>
</evidence>
<keyword evidence="1" id="KW-1133">Transmembrane helix</keyword>
<evidence type="ECO:0000313" key="3">
    <source>
        <dbReference type="Proteomes" id="UP000002215"/>
    </source>
</evidence>